<organism evidence="4 5">
    <name type="scientific">Oceanicola granulosus (strain ATCC BAA-861 / DSM 15982 / KCTC 12143 / HTCC2516)</name>
    <dbReference type="NCBI Taxonomy" id="314256"/>
    <lineage>
        <taxon>Bacteria</taxon>
        <taxon>Pseudomonadati</taxon>
        <taxon>Pseudomonadota</taxon>
        <taxon>Alphaproteobacteria</taxon>
        <taxon>Rhodobacterales</taxon>
        <taxon>Roseobacteraceae</taxon>
        <taxon>Oceanicola</taxon>
    </lineage>
</organism>
<dbReference type="AlphaFoldDB" id="Q2CJ60"/>
<dbReference type="Pfam" id="PF07171">
    <property type="entry name" value="MlrC_C"/>
    <property type="match status" value="1"/>
</dbReference>
<comment type="similarity">
    <text evidence="1">Belongs to the peptidase M81 family.</text>
</comment>
<comment type="function">
    <text evidence="1">Involved in peptidolytic degradation of cyclic heptapeptide hepatotoxin microcystin (MC).</text>
</comment>
<dbReference type="InterPro" id="IPR010799">
    <property type="entry name" value="MlrC_C"/>
</dbReference>
<sequence>MQETNTFAPTPTTLDTFRSYYVLRGDELETGYGDARVEVPAMLATLRDAEIAPVPLLAAYAAASGTVTRATFDALVGEMEERLGAAGPVDGLLLALHGALVVEDQPDGDGEIIARMRALLPDGVPIGVSLDLHGHITPLMLQPDTFHVGYRNYPHTDMYETGARTAALLANTLAGRRRPVMALAKCPVIVPAVNGRTTDGPFSPVAEAGRRAEAEGRVLHASVFPVQPWIDVPDLGFAALVCADGDVAAAEAVARELADETFARRDSFTFDLVPLREAVATGLASPGMTLVSDTGDAPTGGAAADSPAVLRALLEGGAAAHDRPSLLTLCDPPAAAAAHAAGQGAELTFRLGHAVSRGTPVEVRARVLSLSDGRYVMRDQGAQGLAIEMGPTAVLGIDAIRVAVRSRASMEWDTGIYTSQGLDPAGAALVFVKSPSHFRVAFGPLAARVLLADTPGPTRADVRQLPYAQVTRPLHPLDPL</sequence>
<keyword evidence="1" id="KW-0378">Hydrolase</keyword>
<evidence type="ECO:0000313" key="4">
    <source>
        <dbReference type="EMBL" id="EAR52740.1"/>
    </source>
</evidence>
<dbReference type="InterPro" id="IPR009197">
    <property type="entry name" value="MlrC"/>
</dbReference>
<feature type="domain" description="Microcystin LR degradation protein MlrC N-terminal" evidence="3">
    <location>
        <begin position="2"/>
        <end position="281"/>
    </location>
</feature>
<dbReference type="EMBL" id="AAOT01000002">
    <property type="protein sequence ID" value="EAR52740.1"/>
    <property type="molecule type" value="Genomic_DNA"/>
</dbReference>
<accession>Q2CJ60</accession>
<proteinExistence type="inferred from homology"/>
<dbReference type="HOGENOM" id="CLU_028172_1_0_5"/>
<evidence type="ECO:0000259" key="3">
    <source>
        <dbReference type="Pfam" id="PF07364"/>
    </source>
</evidence>
<comment type="cofactor">
    <cofactor evidence="1">
        <name>Zn(2+)</name>
        <dbReference type="ChEBI" id="CHEBI:29105"/>
    </cofactor>
    <text evidence="1">Binds 1 zinc ion per subunit.</text>
</comment>
<feature type="domain" description="Microcystin LR degradation protein MlrC C-terminal" evidence="2">
    <location>
        <begin position="291"/>
        <end position="468"/>
    </location>
</feature>
<keyword evidence="1" id="KW-0479">Metal-binding</keyword>
<dbReference type="InterPro" id="IPR015995">
    <property type="entry name" value="MlrC_N"/>
</dbReference>
<dbReference type="eggNOG" id="COG5476">
    <property type="taxonomic scope" value="Bacteria"/>
</dbReference>
<evidence type="ECO:0000313" key="5">
    <source>
        <dbReference type="Proteomes" id="UP000003635"/>
    </source>
</evidence>
<dbReference type="Proteomes" id="UP000003635">
    <property type="component" value="Unassembled WGS sequence"/>
</dbReference>
<dbReference type="PIRSF" id="PIRSF012702">
    <property type="entry name" value="UCP012702"/>
    <property type="match status" value="1"/>
</dbReference>
<keyword evidence="5" id="KW-1185">Reference proteome</keyword>
<evidence type="ECO:0000256" key="1">
    <source>
        <dbReference type="PIRNR" id="PIRNR012702"/>
    </source>
</evidence>
<name>Q2CJ60_OCEGH</name>
<comment type="caution">
    <text evidence="4">The sequence shown here is derived from an EMBL/GenBank/DDBJ whole genome shotgun (WGS) entry which is preliminary data.</text>
</comment>
<keyword evidence="1" id="KW-0645">Protease</keyword>
<evidence type="ECO:0000259" key="2">
    <source>
        <dbReference type="Pfam" id="PF07171"/>
    </source>
</evidence>
<keyword evidence="1" id="KW-0482">Metalloprotease</keyword>
<protein>
    <recommendedName>
        <fullName evidence="1">Microcystinase C</fullName>
        <shortName evidence="1">MlrC</shortName>
    </recommendedName>
</protein>
<reference evidence="4 5" key="1">
    <citation type="journal article" date="2010" name="J. Bacteriol.">
        <title>Genome sequences of Oceanicola granulosus HTCC2516(T) and Oceanicola batsensis HTCC2597(TDelta).</title>
        <authorList>
            <person name="Thrash J.C."/>
            <person name="Cho J.C."/>
            <person name="Vergin K.L."/>
            <person name="Giovannoni S.J."/>
        </authorList>
    </citation>
    <scope>NUCLEOTIDE SEQUENCE [LARGE SCALE GENOMIC DNA]</scope>
    <source>
        <strain evidence="5">ATCC BAA-861 / DSM 15982 / KCTC 12143 / HTCC2516</strain>
    </source>
</reference>
<dbReference type="GO" id="GO:0006508">
    <property type="term" value="P:proteolysis"/>
    <property type="evidence" value="ECO:0007669"/>
    <property type="project" value="UniProtKB-KW"/>
</dbReference>
<dbReference type="STRING" id="314256.OG2516_00899"/>
<gene>
    <name evidence="4" type="ORF">OG2516_00899</name>
</gene>
<dbReference type="Pfam" id="PF07364">
    <property type="entry name" value="DUF1485"/>
    <property type="match status" value="1"/>
</dbReference>
<dbReference type="GO" id="GO:0008237">
    <property type="term" value="F:metallopeptidase activity"/>
    <property type="evidence" value="ECO:0007669"/>
    <property type="project" value="UniProtKB-KW"/>
</dbReference>
<dbReference type="GO" id="GO:0046872">
    <property type="term" value="F:metal ion binding"/>
    <property type="evidence" value="ECO:0007669"/>
    <property type="project" value="UniProtKB-KW"/>
</dbReference>